<evidence type="ECO:0000313" key="1">
    <source>
        <dbReference type="EMBL" id="MBJ7599217.1"/>
    </source>
</evidence>
<dbReference type="AlphaFoldDB" id="A0A934K2B8"/>
<organism evidence="1 2">
    <name type="scientific">Candidatus Nephthysia bennettiae</name>
    <dbReference type="NCBI Taxonomy" id="3127016"/>
    <lineage>
        <taxon>Bacteria</taxon>
        <taxon>Bacillati</taxon>
        <taxon>Candidatus Dormiibacterota</taxon>
        <taxon>Candidatus Dormibacteria</taxon>
        <taxon>Candidatus Dormibacterales</taxon>
        <taxon>Candidatus Dormibacteraceae</taxon>
        <taxon>Candidatus Nephthysia</taxon>
    </lineage>
</organism>
<accession>A0A934K2B8</accession>
<name>A0A934K2B8_9BACT</name>
<dbReference type="Gene3D" id="3.20.20.410">
    <property type="entry name" value="Protein of unknown function UPF0759"/>
    <property type="match status" value="1"/>
</dbReference>
<proteinExistence type="predicted"/>
<comment type="caution">
    <text evidence="1">The sequence shown here is derived from an EMBL/GenBank/DDBJ whole genome shotgun (WGS) entry which is preliminary data.</text>
</comment>
<dbReference type="EMBL" id="JAEKNR010000144">
    <property type="protein sequence ID" value="MBJ7599217.1"/>
    <property type="molecule type" value="Genomic_DNA"/>
</dbReference>
<protein>
    <submittedName>
        <fullName evidence="1">DUF72 domain-containing protein</fullName>
    </submittedName>
</protein>
<keyword evidence="2" id="KW-1185">Reference proteome</keyword>
<dbReference type="Proteomes" id="UP000612893">
    <property type="component" value="Unassembled WGS sequence"/>
</dbReference>
<reference evidence="1" key="1">
    <citation type="submission" date="2020-10" db="EMBL/GenBank/DDBJ databases">
        <title>Ca. Dormibacterota MAGs.</title>
        <authorList>
            <person name="Montgomery K."/>
        </authorList>
    </citation>
    <scope>NUCLEOTIDE SEQUENCE [LARGE SCALE GENOMIC DNA]</scope>
    <source>
        <strain evidence="1">SC8812_S17_10</strain>
    </source>
</reference>
<dbReference type="InterPro" id="IPR002763">
    <property type="entry name" value="DUF72"/>
</dbReference>
<dbReference type="InterPro" id="IPR036520">
    <property type="entry name" value="UPF0759_sf"/>
</dbReference>
<dbReference type="SUPFAM" id="SSF117396">
    <property type="entry name" value="TM1631-like"/>
    <property type="match status" value="1"/>
</dbReference>
<dbReference type="RefSeq" id="WP_338202712.1">
    <property type="nucleotide sequence ID" value="NZ_JAEKNR010000144.1"/>
</dbReference>
<sequence length="248" mass="28475">MSSTRTTRPARKTFVFDVKAHALMTGQPSEVKRLPRDIREALPEELTAKNRIYGKDLAADVYDEIWSSFKRGVEPLREAGKLGAVFLQFPRWVFPSNEAREQILDAKQRLGDTLLTVEFRHVSWFNEKNAERTLRFLTDNRIPYVVVDEPQGFKSSVPPVAAVTSPELAVFRFHGRRKDTWEKPNIPPNERFRYLYDEDELADWAPRIAEAARAAKETHALMNNCSGNYGTTNAQQLAELLKQYEGFS</sequence>
<gene>
    <name evidence="1" type="ORF">JF922_14230</name>
</gene>
<dbReference type="PANTHER" id="PTHR30348:SF13">
    <property type="entry name" value="UPF0759 PROTEIN YUNF"/>
    <property type="match status" value="1"/>
</dbReference>
<dbReference type="PANTHER" id="PTHR30348">
    <property type="entry name" value="UNCHARACTERIZED PROTEIN YECE"/>
    <property type="match status" value="1"/>
</dbReference>
<dbReference type="Pfam" id="PF01904">
    <property type="entry name" value="DUF72"/>
    <property type="match status" value="1"/>
</dbReference>
<evidence type="ECO:0000313" key="2">
    <source>
        <dbReference type="Proteomes" id="UP000612893"/>
    </source>
</evidence>